<dbReference type="InterPro" id="IPR053836">
    <property type="entry name" value="Arc1-like_N"/>
</dbReference>
<evidence type="ECO:0000259" key="1">
    <source>
        <dbReference type="PROSITE" id="PS50405"/>
    </source>
</evidence>
<dbReference type="Gene3D" id="3.40.30.90">
    <property type="match status" value="1"/>
</dbReference>
<dbReference type="PROSITE" id="PS50405">
    <property type="entry name" value="GST_CTER"/>
    <property type="match status" value="1"/>
</dbReference>
<dbReference type="Pfam" id="PF21972">
    <property type="entry name" value="Arc1p_N_like"/>
    <property type="match status" value="1"/>
</dbReference>
<evidence type="ECO:0000313" key="3">
    <source>
        <dbReference type="Proteomes" id="UP000886611"/>
    </source>
</evidence>
<reference evidence="2 3" key="1">
    <citation type="journal article" date="2021" name="Cell">
        <title>Tracing the genetic footprints of vertebrate landing in non-teleost ray-finned fishes.</title>
        <authorList>
            <person name="Bi X."/>
            <person name="Wang K."/>
            <person name="Yang L."/>
            <person name="Pan H."/>
            <person name="Jiang H."/>
            <person name="Wei Q."/>
            <person name="Fang M."/>
            <person name="Yu H."/>
            <person name="Zhu C."/>
            <person name="Cai Y."/>
            <person name="He Y."/>
            <person name="Gan X."/>
            <person name="Zeng H."/>
            <person name="Yu D."/>
            <person name="Zhu Y."/>
            <person name="Jiang H."/>
            <person name="Qiu Q."/>
            <person name="Yang H."/>
            <person name="Zhang Y.E."/>
            <person name="Wang W."/>
            <person name="Zhu M."/>
            <person name="He S."/>
            <person name="Zhang G."/>
        </authorList>
    </citation>
    <scope>NUCLEOTIDE SEQUENCE [LARGE SCALE GENOMIC DNA]</scope>
    <source>
        <strain evidence="2">Bchr_013</strain>
    </source>
</reference>
<dbReference type="AlphaFoldDB" id="A0A8X8BKS1"/>
<organism evidence="2 3">
    <name type="scientific">Polypterus senegalus</name>
    <name type="common">Senegal bichir</name>
    <dbReference type="NCBI Taxonomy" id="55291"/>
    <lineage>
        <taxon>Eukaryota</taxon>
        <taxon>Metazoa</taxon>
        <taxon>Chordata</taxon>
        <taxon>Craniata</taxon>
        <taxon>Vertebrata</taxon>
        <taxon>Euteleostomi</taxon>
        <taxon>Actinopterygii</taxon>
        <taxon>Polypteriformes</taxon>
        <taxon>Polypteridae</taxon>
        <taxon>Polypterus</taxon>
    </lineage>
</organism>
<dbReference type="SUPFAM" id="SSF47616">
    <property type="entry name" value="GST C-terminal domain-like"/>
    <property type="match status" value="1"/>
</dbReference>
<dbReference type="Proteomes" id="UP000886611">
    <property type="component" value="Unassembled WGS sequence"/>
</dbReference>
<dbReference type="PANTHER" id="PTHR44490:SF1">
    <property type="entry name" value="EUKARYOTIC TRANSLATION ELONGATION FACTOR 1 EPSILON-1"/>
    <property type="match status" value="1"/>
</dbReference>
<keyword evidence="3" id="KW-1185">Reference proteome</keyword>
<evidence type="ECO:0000313" key="2">
    <source>
        <dbReference type="EMBL" id="KAG2458519.1"/>
    </source>
</evidence>
<sequence>MRTPLSYSTALALMWRIFNGLRSSGFPLYFGTRLSSAPFTKCSLRGPEQVHSFRTSSRDTFSFKMAEASLKELVSLEKYLGLKKTNKYSTQGERKVPVLQTKDGQNIVGLVTIACHLVKAAKQEQLLGRTREESAVVQQWLEYRIVQLGAPGAKEEGRSTLRDLNGYLEDKVYFGGDFLSLADILMYYGLHSYMVDLTVQDREKFVNVSRWFSHIQQLPNVQQHLPRVHIMKNRIYTNVH</sequence>
<dbReference type="InterPro" id="IPR053837">
    <property type="entry name" value="AIMP3/p18_C"/>
</dbReference>
<feature type="non-terminal residue" evidence="2">
    <location>
        <position position="1"/>
    </location>
</feature>
<dbReference type="CDD" id="cd10305">
    <property type="entry name" value="GST_C_AIMP3"/>
    <property type="match status" value="1"/>
</dbReference>
<dbReference type="InterPro" id="IPR010987">
    <property type="entry name" value="Glutathione-S-Trfase_C-like"/>
</dbReference>
<proteinExistence type="predicted"/>
<dbReference type="InterPro" id="IPR036282">
    <property type="entry name" value="Glutathione-S-Trfase_C_sf"/>
</dbReference>
<dbReference type="GO" id="GO:0005634">
    <property type="term" value="C:nucleus"/>
    <property type="evidence" value="ECO:0007669"/>
    <property type="project" value="TreeGrafter"/>
</dbReference>
<dbReference type="PANTHER" id="PTHR44490">
    <property type="entry name" value="EUKARYOTIC TRANSLATION ELONGATION FACTOR 1 EPSILON-1"/>
    <property type="match status" value="1"/>
</dbReference>
<dbReference type="GO" id="GO:0017101">
    <property type="term" value="C:aminoacyl-tRNA synthetase multienzyme complex"/>
    <property type="evidence" value="ECO:0007669"/>
    <property type="project" value="InterPro"/>
</dbReference>
<dbReference type="GO" id="GO:0005737">
    <property type="term" value="C:cytoplasm"/>
    <property type="evidence" value="ECO:0007669"/>
    <property type="project" value="TreeGrafter"/>
</dbReference>
<feature type="domain" description="GST C-terminal" evidence="1">
    <location>
        <begin position="116"/>
        <end position="239"/>
    </location>
</feature>
<protein>
    <submittedName>
        <fullName evidence="2">MCA3 factor</fullName>
    </submittedName>
</protein>
<feature type="non-terminal residue" evidence="2">
    <location>
        <position position="240"/>
    </location>
</feature>
<dbReference type="EMBL" id="JAATIS010007298">
    <property type="protein sequence ID" value="KAG2458519.1"/>
    <property type="molecule type" value="Genomic_DNA"/>
</dbReference>
<dbReference type="GO" id="GO:0043517">
    <property type="term" value="P:positive regulation of DNA damage response, signal transduction by p53 class mediator"/>
    <property type="evidence" value="ECO:0007669"/>
    <property type="project" value="InterPro"/>
</dbReference>
<dbReference type="InterPro" id="IPR042450">
    <property type="entry name" value="EEF1E1"/>
</dbReference>
<dbReference type="Gene3D" id="1.20.1050.10">
    <property type="match status" value="1"/>
</dbReference>
<accession>A0A8X8BKS1</accession>
<name>A0A8X8BKS1_POLSE</name>
<comment type="caution">
    <text evidence="2">The sequence shown here is derived from an EMBL/GenBank/DDBJ whole genome shotgun (WGS) entry which is preliminary data.</text>
</comment>
<gene>
    <name evidence="2" type="primary">Eef1e1</name>
    <name evidence="2" type="ORF">GTO96_0018546</name>
</gene>